<dbReference type="eggNOG" id="COG0399">
    <property type="taxonomic scope" value="Bacteria"/>
</dbReference>
<dbReference type="RefSeq" id="WP_008179313.1">
    <property type="nucleotide sequence ID" value="NZ_MKZR01000001.1"/>
</dbReference>
<sequence>MIQVIEVKSYRDLKVWNRAMDLVVLCYQLTSKLPKTEIYGLSSQIQRAAVSIPANIAEGKGRLHLGDYIHHLSIANGSLKELETHLLITGRLSYLKNSELQPVLELSDEIGRMLNILIEKLKDNKKN</sequence>
<dbReference type="InterPro" id="IPR012657">
    <property type="entry name" value="23S_rRNA-intervening_sequence"/>
</dbReference>
<dbReference type="CDD" id="cd16377">
    <property type="entry name" value="23S_rRNA_IVP_like"/>
    <property type="match status" value="1"/>
</dbReference>
<dbReference type="HOGENOM" id="CLU_129874_0_6_3"/>
<keyword evidence="1" id="KW-0689">Ribosomal protein</keyword>
<evidence type="ECO:0000313" key="1">
    <source>
        <dbReference type="EMBL" id="EGJ35028.1"/>
    </source>
</evidence>
<dbReference type="Pfam" id="PF05635">
    <property type="entry name" value="23S_rRNA_IVP"/>
    <property type="match status" value="1"/>
</dbReference>
<name>F4XK69_9CYAN</name>
<evidence type="ECO:0000313" key="2">
    <source>
        <dbReference type="Proteomes" id="UP000003959"/>
    </source>
</evidence>
<dbReference type="PANTHER" id="PTHR38471">
    <property type="entry name" value="FOUR HELIX BUNDLE PROTEIN"/>
    <property type="match status" value="1"/>
</dbReference>
<dbReference type="AlphaFoldDB" id="F4XK69"/>
<organism evidence="1 2">
    <name type="scientific">Moorena producens 3L</name>
    <dbReference type="NCBI Taxonomy" id="489825"/>
    <lineage>
        <taxon>Bacteria</taxon>
        <taxon>Bacillati</taxon>
        <taxon>Cyanobacteriota</taxon>
        <taxon>Cyanophyceae</taxon>
        <taxon>Coleofasciculales</taxon>
        <taxon>Coleofasciculaceae</taxon>
        <taxon>Moorena</taxon>
    </lineage>
</organism>
<dbReference type="NCBIfam" id="TIGR02436">
    <property type="entry name" value="four helix bundle protein"/>
    <property type="match status" value="1"/>
</dbReference>
<dbReference type="SUPFAM" id="SSF158446">
    <property type="entry name" value="IVS-encoded protein-like"/>
    <property type="match status" value="1"/>
</dbReference>
<dbReference type="InterPro" id="IPR036583">
    <property type="entry name" value="23S_rRNA_IVS_sf"/>
</dbReference>
<dbReference type="PANTHER" id="PTHR38471:SF2">
    <property type="entry name" value="FOUR HELIX BUNDLE PROTEIN"/>
    <property type="match status" value="1"/>
</dbReference>
<accession>F4XK69</accession>
<proteinExistence type="predicted"/>
<keyword evidence="1" id="KW-0687">Ribonucleoprotein</keyword>
<dbReference type="EMBL" id="GL890825">
    <property type="protein sequence ID" value="EGJ35028.1"/>
    <property type="molecule type" value="Genomic_DNA"/>
</dbReference>
<dbReference type="Proteomes" id="UP000003959">
    <property type="component" value="Unassembled WGS sequence"/>
</dbReference>
<dbReference type="Gene3D" id="1.20.1440.60">
    <property type="entry name" value="23S rRNA-intervening sequence"/>
    <property type="match status" value="1"/>
</dbReference>
<reference evidence="2" key="1">
    <citation type="journal article" date="2011" name="Proc. Natl. Acad. Sci. U.S.A.">
        <title>Genomic insights into the physiology and ecology of the marine filamentous cyanobacterium Lyngbya majuscula.</title>
        <authorList>
            <person name="Jones A.C."/>
            <person name="Monroe E.A."/>
            <person name="Podell S."/>
            <person name="Hess W.R."/>
            <person name="Klages S."/>
            <person name="Esquenazi E."/>
            <person name="Niessen S."/>
            <person name="Hoover H."/>
            <person name="Rothmann M."/>
            <person name="Lasken R.S."/>
            <person name="Yates J.R.III."/>
            <person name="Reinhardt R."/>
            <person name="Kube M."/>
            <person name="Burkart M.D."/>
            <person name="Allen E.E."/>
            <person name="Dorrestein P.C."/>
            <person name="Gerwick W.H."/>
            <person name="Gerwick L."/>
        </authorList>
    </citation>
    <scope>NUCLEOTIDE SEQUENCE [LARGE SCALE GENOMIC DNA]</scope>
    <source>
        <strain evidence="2">3L</strain>
    </source>
</reference>
<keyword evidence="2" id="KW-1185">Reference proteome</keyword>
<dbReference type="GO" id="GO:0005840">
    <property type="term" value="C:ribosome"/>
    <property type="evidence" value="ECO:0007669"/>
    <property type="project" value="UniProtKB-KW"/>
</dbReference>
<dbReference type="NCBIfam" id="NF008911">
    <property type="entry name" value="PRK12275.1-2"/>
    <property type="match status" value="1"/>
</dbReference>
<gene>
    <name evidence="1" type="ORF">LYNGBM3L_09640</name>
</gene>
<protein>
    <submittedName>
        <fullName evidence="1">S23 ribosomal protein</fullName>
    </submittedName>
</protein>